<dbReference type="Pfam" id="PF07995">
    <property type="entry name" value="GSDH"/>
    <property type="match status" value="1"/>
</dbReference>
<dbReference type="PANTHER" id="PTHR19328">
    <property type="entry name" value="HEDGEHOG-INTERACTING PROTEIN"/>
    <property type="match status" value="1"/>
</dbReference>
<dbReference type="PANTHER" id="PTHR19328:SF13">
    <property type="entry name" value="HIPL1 PROTEIN"/>
    <property type="match status" value="1"/>
</dbReference>
<gene>
    <name evidence="3" type="ORF">NGM29_06740</name>
</gene>
<name>A0A9E7NCH5_9EURY</name>
<dbReference type="Proteomes" id="UP001056855">
    <property type="component" value="Chromosome"/>
</dbReference>
<dbReference type="Gene3D" id="2.120.10.30">
    <property type="entry name" value="TolB, C-terminal domain"/>
    <property type="match status" value="1"/>
</dbReference>
<sequence length="447" mass="47808">MPTRPNRLSRRRLLAATAAASPALAGCSMPDNATESQPDGDGGGERESDGDEPAENTPSNDSGDESPESPLEADLDPTPLLVGLEVPWEIAFTPTDEVFVSERAGRLLRLDAEALLEAADDPIRATDVPDERRQEWPGESIQGIAIHPSYPDPAYVYLYYNVGGANRVGRFDAEASNPEATHEVLLEGIVGDHTIGGEIMFGPDGALWVTAGTAEKTPAQDPGSLGGAVLRLTPDGAPSPDNPDIDGADPRVFSYGHRNPQGIAWLADDTPICVDHGPDGRDEVTVLRPGANYGWPDVQGGPDDPEYESYGAHEDVTPPLVNTGPDDTWAPSACIRYTGDAIPAWRDRLLVGTLQRQSLAVLLLWSSDADAGDSPQSDAAQRFDAPWLDNAYTVTAHHLLEDEFGRIRTVTQAPDGSVLLGTSNHDGMAHEPFPLERDDAIVQLRPS</sequence>
<dbReference type="InterPro" id="IPR012938">
    <property type="entry name" value="Glc/Sorbosone_DH"/>
</dbReference>
<organism evidence="3 4">
    <name type="scientific">Natronosalvus rutilus</name>
    <dbReference type="NCBI Taxonomy" id="2953753"/>
    <lineage>
        <taxon>Archaea</taxon>
        <taxon>Methanobacteriati</taxon>
        <taxon>Methanobacteriota</taxon>
        <taxon>Stenosarchaea group</taxon>
        <taxon>Halobacteria</taxon>
        <taxon>Halobacteriales</taxon>
        <taxon>Natrialbaceae</taxon>
        <taxon>Natronosalvus</taxon>
    </lineage>
</organism>
<evidence type="ECO:0000256" key="1">
    <source>
        <dbReference type="SAM" id="MobiDB-lite"/>
    </source>
</evidence>
<dbReference type="InterPro" id="IPR006311">
    <property type="entry name" value="TAT_signal"/>
</dbReference>
<feature type="compositionally biased region" description="Acidic residues" evidence="1">
    <location>
        <begin position="62"/>
        <end position="75"/>
    </location>
</feature>
<dbReference type="InterPro" id="IPR011041">
    <property type="entry name" value="Quinoprot_gluc/sorb_DH_b-prop"/>
</dbReference>
<dbReference type="KEGG" id="sawl:NGM29_06740"/>
<dbReference type="AlphaFoldDB" id="A0A9E7NCH5"/>
<evidence type="ECO:0000313" key="3">
    <source>
        <dbReference type="EMBL" id="UTF54946.1"/>
    </source>
</evidence>
<protein>
    <submittedName>
        <fullName evidence="3">PQQ-dependent sugar dehydrogenase</fullName>
    </submittedName>
</protein>
<dbReference type="SUPFAM" id="SSF50952">
    <property type="entry name" value="Soluble quinoprotein glucose dehydrogenase"/>
    <property type="match status" value="1"/>
</dbReference>
<proteinExistence type="predicted"/>
<feature type="domain" description="Glucose/Sorbosone dehydrogenase" evidence="2">
    <location>
        <begin position="84"/>
        <end position="427"/>
    </location>
</feature>
<feature type="region of interest" description="Disordered" evidence="1">
    <location>
        <begin position="1"/>
        <end position="76"/>
    </location>
</feature>
<accession>A0A9E7NCH5</accession>
<dbReference type="PROSITE" id="PS51318">
    <property type="entry name" value="TAT"/>
    <property type="match status" value="1"/>
</dbReference>
<dbReference type="InterPro" id="IPR011042">
    <property type="entry name" value="6-blade_b-propeller_TolB-like"/>
</dbReference>
<dbReference type="PROSITE" id="PS51257">
    <property type="entry name" value="PROKAR_LIPOPROTEIN"/>
    <property type="match status" value="1"/>
</dbReference>
<dbReference type="GeneID" id="73289728"/>
<reference evidence="3" key="1">
    <citation type="submission" date="2022-06" db="EMBL/GenBank/DDBJ databases">
        <title>Diverse halophilic archaea isolated from saline environments.</title>
        <authorList>
            <person name="Cui H.-L."/>
        </authorList>
    </citation>
    <scope>NUCLEOTIDE SEQUENCE</scope>
    <source>
        <strain evidence="3">WLHS1</strain>
    </source>
</reference>
<feature type="compositionally biased region" description="Low complexity" evidence="1">
    <location>
        <begin position="14"/>
        <end position="25"/>
    </location>
</feature>
<evidence type="ECO:0000313" key="4">
    <source>
        <dbReference type="Proteomes" id="UP001056855"/>
    </source>
</evidence>
<dbReference type="EMBL" id="CP100355">
    <property type="protein sequence ID" value="UTF54946.1"/>
    <property type="molecule type" value="Genomic_DNA"/>
</dbReference>
<dbReference type="RefSeq" id="WP_254159679.1">
    <property type="nucleotide sequence ID" value="NZ_CP100355.1"/>
</dbReference>
<keyword evidence="4" id="KW-1185">Reference proteome</keyword>
<evidence type="ECO:0000259" key="2">
    <source>
        <dbReference type="Pfam" id="PF07995"/>
    </source>
</evidence>